<dbReference type="PANTHER" id="PTHR11070:SF48">
    <property type="entry name" value="ATP-DEPENDENT HELICASE_NUCLEASE SUBUNIT A"/>
    <property type="match status" value="1"/>
</dbReference>
<evidence type="ECO:0000313" key="12">
    <source>
        <dbReference type="Proteomes" id="UP000824159"/>
    </source>
</evidence>
<dbReference type="GO" id="GO:0005524">
    <property type="term" value="F:ATP binding"/>
    <property type="evidence" value="ECO:0007669"/>
    <property type="project" value="UniProtKB-KW"/>
</dbReference>
<keyword evidence="3" id="KW-0227">DNA damage</keyword>
<evidence type="ECO:0000259" key="10">
    <source>
        <dbReference type="PROSITE" id="PS51217"/>
    </source>
</evidence>
<dbReference type="Proteomes" id="UP000824159">
    <property type="component" value="Unassembled WGS sequence"/>
</dbReference>
<organism evidence="11 12">
    <name type="scientific">Candidatus Allocopromorpha excrementavium</name>
    <dbReference type="NCBI Taxonomy" id="2840741"/>
    <lineage>
        <taxon>Bacteria</taxon>
        <taxon>Bacillati</taxon>
        <taxon>Bacillota</taxon>
        <taxon>Clostridia</taxon>
        <taxon>Eubacteriales</taxon>
        <taxon>Eubacteriaceae</taxon>
        <taxon>Eubacteriaceae incertae sedis</taxon>
        <taxon>Candidatus Allocopromorpha</taxon>
    </lineage>
</organism>
<dbReference type="SUPFAM" id="SSF52540">
    <property type="entry name" value="P-loop containing nucleoside triphosphate hydrolases"/>
    <property type="match status" value="1"/>
</dbReference>
<dbReference type="PROSITE" id="PS51217">
    <property type="entry name" value="UVRD_HELICASE_CTER"/>
    <property type="match status" value="1"/>
</dbReference>
<dbReference type="InterPro" id="IPR038726">
    <property type="entry name" value="PDDEXK_AddAB-type"/>
</dbReference>
<dbReference type="AlphaFoldDB" id="A0A9D1HE03"/>
<dbReference type="GO" id="GO:0000725">
    <property type="term" value="P:recombinational repair"/>
    <property type="evidence" value="ECO:0007669"/>
    <property type="project" value="TreeGrafter"/>
</dbReference>
<dbReference type="InterPro" id="IPR014017">
    <property type="entry name" value="DNA_helicase_UvrD-like_C"/>
</dbReference>
<dbReference type="InterPro" id="IPR027417">
    <property type="entry name" value="P-loop_NTPase"/>
</dbReference>
<dbReference type="PANTHER" id="PTHR11070">
    <property type="entry name" value="UVRD / RECB / PCRA DNA HELICASE FAMILY MEMBER"/>
    <property type="match status" value="1"/>
</dbReference>
<dbReference type="GO" id="GO:0033202">
    <property type="term" value="C:DNA helicase complex"/>
    <property type="evidence" value="ECO:0007669"/>
    <property type="project" value="TreeGrafter"/>
</dbReference>
<gene>
    <name evidence="11" type="ORF">IAD12_06465</name>
</gene>
<keyword evidence="9" id="KW-0234">DNA repair</keyword>
<dbReference type="InterPro" id="IPR011604">
    <property type="entry name" value="PDDEXK-like_dom_sf"/>
</dbReference>
<reference evidence="11" key="2">
    <citation type="journal article" date="2021" name="PeerJ">
        <title>Extensive microbial diversity within the chicken gut microbiome revealed by metagenomics and culture.</title>
        <authorList>
            <person name="Gilroy R."/>
            <person name="Ravi A."/>
            <person name="Getino M."/>
            <person name="Pursley I."/>
            <person name="Horton D.L."/>
            <person name="Alikhan N.F."/>
            <person name="Baker D."/>
            <person name="Gharbi K."/>
            <person name="Hall N."/>
            <person name="Watson M."/>
            <person name="Adriaenssens E.M."/>
            <person name="Foster-Nyarko E."/>
            <person name="Jarju S."/>
            <person name="Secka A."/>
            <person name="Antonio M."/>
            <person name="Oren A."/>
            <person name="Chaudhuri R.R."/>
            <person name="La Ragione R."/>
            <person name="Hildebrand F."/>
            <person name="Pallen M.J."/>
        </authorList>
    </citation>
    <scope>NUCLEOTIDE SEQUENCE</scope>
    <source>
        <strain evidence="11">CHK176-22527</strain>
    </source>
</reference>
<name>A0A9D1HE03_9FIRM</name>
<evidence type="ECO:0000313" key="11">
    <source>
        <dbReference type="EMBL" id="HIT99879.1"/>
    </source>
</evidence>
<dbReference type="Pfam" id="PF13361">
    <property type="entry name" value="UvrD_C"/>
    <property type="match status" value="1"/>
</dbReference>
<dbReference type="Gene3D" id="1.10.486.10">
    <property type="entry name" value="PCRA, domain 4"/>
    <property type="match status" value="1"/>
</dbReference>
<dbReference type="InterPro" id="IPR011335">
    <property type="entry name" value="Restrct_endonuc-II-like"/>
</dbReference>
<keyword evidence="5" id="KW-0347">Helicase</keyword>
<reference evidence="11" key="1">
    <citation type="submission" date="2020-10" db="EMBL/GenBank/DDBJ databases">
        <authorList>
            <person name="Gilroy R."/>
        </authorList>
    </citation>
    <scope>NUCLEOTIDE SEQUENCE</scope>
    <source>
        <strain evidence="11">CHK176-22527</strain>
    </source>
</reference>
<dbReference type="Pfam" id="PF12705">
    <property type="entry name" value="PDDEXK_1"/>
    <property type="match status" value="1"/>
</dbReference>
<evidence type="ECO:0000256" key="1">
    <source>
        <dbReference type="ARBA" id="ARBA00022722"/>
    </source>
</evidence>
<keyword evidence="1" id="KW-0540">Nuclease</keyword>
<feature type="non-terminal residue" evidence="11">
    <location>
        <position position="1"/>
    </location>
</feature>
<dbReference type="Gene3D" id="3.40.50.300">
    <property type="entry name" value="P-loop containing nucleotide triphosphate hydrolases"/>
    <property type="match status" value="2"/>
</dbReference>
<dbReference type="SUPFAM" id="SSF52980">
    <property type="entry name" value="Restriction endonuclease-like"/>
    <property type="match status" value="1"/>
</dbReference>
<keyword evidence="8" id="KW-0238">DNA-binding</keyword>
<proteinExistence type="predicted"/>
<sequence>SRMTLIDKSLKSEDDFFEDAETEAEVIADIIRENTGKTVYDVKRGEYRKLCYKDIVVLSRSRNSISGLERYLNNSGIPAYGDNSEGYFESVEIQVFVNFLKIIDNTRRDVPLISVMRSMIFGFGEQELAQIRIEFEEGSFYSAAVRYSEEGSDEELKTKTSEMFRTLGYWKAVKKTVTLEELLRRLLYETGYFDYCSGLPVGKQRISNLRLLVEKAAEFEEKNYSGLYGFLTYIDAMKRNNISTGEARTAGEDENAVRIMTVHKSKGLEFPVVILSGAGRRIRPKGSGNTASLHKDFGIGLPSVNRAEGWHRKTLLQRAIERKKADEEIDEEVRILYVALTRAIDRIEVTGSVKDSGKLDENDPGKKSFVDMMYSAFVRGGDDIVIRNSGDVKYADDRYFGKRAYVESLSALIAGSEDEDMYDKINERLSYVYPYTSSKKVKSKYSVTELNDAFMKKDEKIELRFPQFSQEKKGLNAAEIGTVMHKVMEKLDFKTALEGGMDYIEEKIDEMKEGGTLTEEESGYVKAENIAGFFDSEMGKRASLSTHSEKEREFILLKNIEGEDTIVQGVIDFFFEENDGLVLIDYKNSYVSGGTDDREIVSRYKEQISLYEEALEAAKNKKVKESYLYMFNSKKFIKVR</sequence>
<comment type="caution">
    <text evidence="11">The sequence shown here is derived from an EMBL/GenBank/DDBJ whole genome shotgun (WGS) entry which is preliminary data.</text>
</comment>
<evidence type="ECO:0000256" key="9">
    <source>
        <dbReference type="ARBA" id="ARBA00023204"/>
    </source>
</evidence>
<keyword evidence="4" id="KW-0378">Hydrolase</keyword>
<evidence type="ECO:0000256" key="2">
    <source>
        <dbReference type="ARBA" id="ARBA00022741"/>
    </source>
</evidence>
<evidence type="ECO:0000256" key="7">
    <source>
        <dbReference type="ARBA" id="ARBA00022840"/>
    </source>
</evidence>
<feature type="domain" description="UvrD-like helicase C-terminal" evidence="10">
    <location>
        <begin position="1"/>
        <end position="267"/>
    </location>
</feature>
<keyword evidence="2" id="KW-0547">Nucleotide-binding</keyword>
<keyword evidence="7" id="KW-0067">ATP-binding</keyword>
<dbReference type="GO" id="GO:0005829">
    <property type="term" value="C:cytosol"/>
    <property type="evidence" value="ECO:0007669"/>
    <property type="project" value="TreeGrafter"/>
</dbReference>
<dbReference type="Gene3D" id="3.90.320.10">
    <property type="match status" value="1"/>
</dbReference>
<evidence type="ECO:0000256" key="8">
    <source>
        <dbReference type="ARBA" id="ARBA00023125"/>
    </source>
</evidence>
<dbReference type="EMBL" id="DVLX01000082">
    <property type="protein sequence ID" value="HIT99879.1"/>
    <property type="molecule type" value="Genomic_DNA"/>
</dbReference>
<dbReference type="GO" id="GO:0004527">
    <property type="term" value="F:exonuclease activity"/>
    <property type="evidence" value="ECO:0007669"/>
    <property type="project" value="UniProtKB-KW"/>
</dbReference>
<keyword evidence="6" id="KW-0269">Exonuclease</keyword>
<protein>
    <submittedName>
        <fullName evidence="11">PD-(D/E)XK nuclease family protein</fullName>
    </submittedName>
</protein>
<evidence type="ECO:0000256" key="4">
    <source>
        <dbReference type="ARBA" id="ARBA00022801"/>
    </source>
</evidence>
<evidence type="ECO:0000256" key="5">
    <source>
        <dbReference type="ARBA" id="ARBA00022806"/>
    </source>
</evidence>
<accession>A0A9D1HE03</accession>
<evidence type="ECO:0000256" key="3">
    <source>
        <dbReference type="ARBA" id="ARBA00022763"/>
    </source>
</evidence>
<dbReference type="GO" id="GO:0043138">
    <property type="term" value="F:3'-5' DNA helicase activity"/>
    <property type="evidence" value="ECO:0007669"/>
    <property type="project" value="TreeGrafter"/>
</dbReference>
<dbReference type="GO" id="GO:0003677">
    <property type="term" value="F:DNA binding"/>
    <property type="evidence" value="ECO:0007669"/>
    <property type="project" value="UniProtKB-KW"/>
</dbReference>
<dbReference type="InterPro" id="IPR000212">
    <property type="entry name" value="DNA_helicase_UvrD/REP"/>
</dbReference>
<evidence type="ECO:0000256" key="6">
    <source>
        <dbReference type="ARBA" id="ARBA00022839"/>
    </source>
</evidence>